<keyword evidence="6" id="KW-1185">Reference proteome</keyword>
<feature type="transmembrane region" description="Helical" evidence="1">
    <location>
        <begin position="299"/>
        <end position="320"/>
    </location>
</feature>
<dbReference type="EMBL" id="JACRUL010000005">
    <property type="protein sequence ID" value="MBC5843615.1"/>
    <property type="molecule type" value="Genomic_DNA"/>
</dbReference>
<feature type="chain" id="PRO_5037847456" evidence="2">
    <location>
        <begin position="25"/>
        <end position="383"/>
    </location>
</feature>
<feature type="transmembrane region" description="Helical" evidence="1">
    <location>
        <begin position="249"/>
        <end position="267"/>
    </location>
</feature>
<dbReference type="Pfam" id="PF25221">
    <property type="entry name" value="5TMH_Lnb"/>
    <property type="match status" value="1"/>
</dbReference>
<feature type="transmembrane region" description="Helical" evidence="1">
    <location>
        <begin position="274"/>
        <end position="293"/>
    </location>
</feature>
<feature type="domain" description="Lnb-like transmembrane" evidence="4">
    <location>
        <begin position="270"/>
        <end position="358"/>
    </location>
</feature>
<dbReference type="InterPro" id="IPR057436">
    <property type="entry name" value="5TMH_Lnb"/>
</dbReference>
<evidence type="ECO:0000313" key="5">
    <source>
        <dbReference type="EMBL" id="MBC5843615.1"/>
    </source>
</evidence>
<proteinExistence type="predicted"/>
<sequence>MKNSLLQKIIFSILFIAGINNSFAQSAILSQDAKVSVLTCGTGNESYSLFGHTAIRITDAPNFIDLVYNYGAFDFNTPNFVAKFTKGDLQYFAVTHPFNDFMNEYQYERRAVYEQELNISLDKKQQLFDNLNQSVSSGDSHYTYKFIDKNCTSMVVDIINKTLGTQAIVKKTDTDITYRSILYPYFDNHFYEQLGTSIIFGTKVDELGTHIFLPFELLKSLKMVQFQGQPLAKESTILLATNDVPENSLWNNIYSYILFLLLIVSINKKVLRQFYFVTMGILGLFFIFIGFYSSHHELAYNYNALLFNPSLLILAFYYWIKNSKMMRNLVYFNIASLIVYLVIVANKAHLLIVLPLIATSAFLLIKIILRIQKNKMHTNKIRA</sequence>
<dbReference type="RefSeq" id="WP_187017285.1">
    <property type="nucleotide sequence ID" value="NZ_JACRUK010000005.1"/>
</dbReference>
<comment type="caution">
    <text evidence="5">The sequence shown here is derived from an EMBL/GenBank/DDBJ whole genome shotgun (WGS) entry which is preliminary data.</text>
</comment>
<organism evidence="5 6">
    <name type="scientific">Flavobacterium muglaense</name>
    <dbReference type="NCBI Taxonomy" id="2764716"/>
    <lineage>
        <taxon>Bacteria</taxon>
        <taxon>Pseudomonadati</taxon>
        <taxon>Bacteroidota</taxon>
        <taxon>Flavobacteriia</taxon>
        <taxon>Flavobacteriales</taxon>
        <taxon>Flavobacteriaceae</taxon>
        <taxon>Flavobacterium</taxon>
    </lineage>
</organism>
<name>A0A923MYS2_9FLAO</name>
<keyword evidence="1" id="KW-0812">Transmembrane</keyword>
<evidence type="ECO:0000313" key="6">
    <source>
        <dbReference type="Proteomes" id="UP000641454"/>
    </source>
</evidence>
<feature type="signal peptide" evidence="2">
    <location>
        <begin position="1"/>
        <end position="24"/>
    </location>
</feature>
<reference evidence="5 6" key="1">
    <citation type="submission" date="2020-08" db="EMBL/GenBank/DDBJ databases">
        <title>Description of novel Flavobacterium F-392 isolate.</title>
        <authorList>
            <person name="Saticioglu I.B."/>
            <person name="Duman M."/>
            <person name="Altun S."/>
        </authorList>
    </citation>
    <scope>NUCLEOTIDE SEQUENCE [LARGE SCALE GENOMIC DNA]</scope>
    <source>
        <strain evidence="5 6">F-392</strain>
    </source>
</reference>
<dbReference type="InterPro" id="IPR025178">
    <property type="entry name" value="Lnb_N"/>
</dbReference>
<dbReference type="Pfam" id="PF13387">
    <property type="entry name" value="Lnb_N"/>
    <property type="match status" value="1"/>
</dbReference>
<keyword evidence="2" id="KW-0732">Signal</keyword>
<protein>
    <submittedName>
        <fullName evidence="5">DUF4105 domain-containing protein</fullName>
    </submittedName>
</protein>
<dbReference type="Proteomes" id="UP000641454">
    <property type="component" value="Unassembled WGS sequence"/>
</dbReference>
<keyword evidence="1" id="KW-0472">Membrane</keyword>
<dbReference type="AlphaFoldDB" id="A0A923MYS2"/>
<feature type="transmembrane region" description="Helical" evidence="1">
    <location>
        <begin position="329"/>
        <end position="345"/>
    </location>
</feature>
<evidence type="ECO:0000256" key="1">
    <source>
        <dbReference type="SAM" id="Phobius"/>
    </source>
</evidence>
<feature type="domain" description="Lnb N-terminal periplasmic" evidence="3">
    <location>
        <begin position="31"/>
        <end position="164"/>
    </location>
</feature>
<keyword evidence="1" id="KW-1133">Transmembrane helix</keyword>
<gene>
    <name evidence="5" type="ORF">H8R25_04070</name>
</gene>
<feature type="transmembrane region" description="Helical" evidence="1">
    <location>
        <begin position="351"/>
        <end position="369"/>
    </location>
</feature>
<evidence type="ECO:0000259" key="3">
    <source>
        <dbReference type="Pfam" id="PF13387"/>
    </source>
</evidence>
<accession>A0A923MYS2</accession>
<evidence type="ECO:0000259" key="4">
    <source>
        <dbReference type="Pfam" id="PF25221"/>
    </source>
</evidence>
<evidence type="ECO:0000256" key="2">
    <source>
        <dbReference type="SAM" id="SignalP"/>
    </source>
</evidence>